<feature type="domain" description="Thioredoxin" evidence="13">
    <location>
        <begin position="1"/>
        <end position="154"/>
    </location>
</feature>
<evidence type="ECO:0000256" key="3">
    <source>
        <dbReference type="ARBA" id="ARBA00013017"/>
    </source>
</evidence>
<keyword evidence="8" id="KW-0676">Redox-active center</keyword>
<organism evidence="14 15">
    <name type="scientific">Acidisarcina polymorpha</name>
    <dbReference type="NCBI Taxonomy" id="2211140"/>
    <lineage>
        <taxon>Bacteria</taxon>
        <taxon>Pseudomonadati</taxon>
        <taxon>Acidobacteriota</taxon>
        <taxon>Terriglobia</taxon>
        <taxon>Terriglobales</taxon>
        <taxon>Acidobacteriaceae</taxon>
        <taxon>Acidisarcina</taxon>
    </lineage>
</organism>
<dbReference type="GO" id="GO:0045454">
    <property type="term" value="P:cell redox homeostasis"/>
    <property type="evidence" value="ECO:0007669"/>
    <property type="project" value="TreeGrafter"/>
</dbReference>
<dbReference type="Pfam" id="PF00578">
    <property type="entry name" value="AhpC-TSA"/>
    <property type="match status" value="1"/>
</dbReference>
<evidence type="ECO:0000256" key="2">
    <source>
        <dbReference type="ARBA" id="ARBA00011245"/>
    </source>
</evidence>
<accession>A0A2Z5FWT1</accession>
<dbReference type="GO" id="GO:0008379">
    <property type="term" value="F:thioredoxin peroxidase activity"/>
    <property type="evidence" value="ECO:0007669"/>
    <property type="project" value="TreeGrafter"/>
</dbReference>
<dbReference type="Proteomes" id="UP000253606">
    <property type="component" value="Chromosome"/>
</dbReference>
<dbReference type="PANTHER" id="PTHR42801:SF4">
    <property type="entry name" value="AHPC_TSA FAMILY PROTEIN"/>
    <property type="match status" value="1"/>
</dbReference>
<evidence type="ECO:0000256" key="12">
    <source>
        <dbReference type="ARBA" id="ARBA00049091"/>
    </source>
</evidence>
<keyword evidence="15" id="KW-1185">Reference proteome</keyword>
<dbReference type="KEGG" id="abas:ACPOL_1621"/>
<comment type="function">
    <text evidence="1">Thiol-specific peroxidase that catalyzes the reduction of hydrogen peroxide and organic hydroperoxides to water and alcohols, respectively. Plays a role in cell protection against oxidative stress by detoxifying peroxides and as sensor of hydrogen peroxide-mediated signaling events.</text>
</comment>
<dbReference type="Gene3D" id="3.40.30.10">
    <property type="entry name" value="Glutaredoxin"/>
    <property type="match status" value="1"/>
</dbReference>
<dbReference type="SUPFAM" id="SSF52833">
    <property type="entry name" value="Thioredoxin-like"/>
    <property type="match status" value="1"/>
</dbReference>
<dbReference type="PANTHER" id="PTHR42801">
    <property type="entry name" value="THIOREDOXIN-DEPENDENT PEROXIDE REDUCTASE"/>
    <property type="match status" value="1"/>
</dbReference>
<dbReference type="CDD" id="cd03017">
    <property type="entry name" value="PRX_BCP"/>
    <property type="match status" value="1"/>
</dbReference>
<comment type="subunit">
    <text evidence="2">Monomer.</text>
</comment>
<keyword evidence="7" id="KW-1015">Disulfide bond</keyword>
<dbReference type="RefSeq" id="WP_114206492.1">
    <property type="nucleotide sequence ID" value="NZ_CP030840.1"/>
</dbReference>
<dbReference type="InterPro" id="IPR013766">
    <property type="entry name" value="Thioredoxin_domain"/>
</dbReference>
<dbReference type="InterPro" id="IPR036249">
    <property type="entry name" value="Thioredoxin-like_sf"/>
</dbReference>
<evidence type="ECO:0000313" key="14">
    <source>
        <dbReference type="EMBL" id="AXC10967.1"/>
    </source>
</evidence>
<proteinExistence type="inferred from homology"/>
<name>A0A2Z5FWT1_9BACT</name>
<comment type="catalytic activity">
    <reaction evidence="12">
        <text>a hydroperoxide + [thioredoxin]-dithiol = an alcohol + [thioredoxin]-disulfide + H2O</text>
        <dbReference type="Rhea" id="RHEA:62620"/>
        <dbReference type="Rhea" id="RHEA-COMP:10698"/>
        <dbReference type="Rhea" id="RHEA-COMP:10700"/>
        <dbReference type="ChEBI" id="CHEBI:15377"/>
        <dbReference type="ChEBI" id="CHEBI:29950"/>
        <dbReference type="ChEBI" id="CHEBI:30879"/>
        <dbReference type="ChEBI" id="CHEBI:35924"/>
        <dbReference type="ChEBI" id="CHEBI:50058"/>
        <dbReference type="EC" id="1.11.1.24"/>
    </reaction>
</comment>
<evidence type="ECO:0000259" key="13">
    <source>
        <dbReference type="PROSITE" id="PS51352"/>
    </source>
</evidence>
<dbReference type="EMBL" id="CP030840">
    <property type="protein sequence ID" value="AXC10967.1"/>
    <property type="molecule type" value="Genomic_DNA"/>
</dbReference>
<evidence type="ECO:0000256" key="7">
    <source>
        <dbReference type="ARBA" id="ARBA00023157"/>
    </source>
</evidence>
<reference evidence="14 15" key="1">
    <citation type="journal article" date="2018" name="Front. Microbiol.">
        <title>Hydrolytic Capabilities as a Key to Environmental Success: Chitinolytic and Cellulolytic Acidobacteria From Acidic Sub-arctic Soils and Boreal Peatlands.</title>
        <authorList>
            <person name="Belova S.E."/>
            <person name="Ravin N.V."/>
            <person name="Pankratov T.A."/>
            <person name="Rakitin A.L."/>
            <person name="Ivanova A.A."/>
            <person name="Beletsky A.V."/>
            <person name="Mardanov A.V."/>
            <person name="Sinninghe Damste J.S."/>
            <person name="Dedysh S.N."/>
        </authorList>
    </citation>
    <scope>NUCLEOTIDE SEQUENCE [LARGE SCALE GENOMIC DNA]</scope>
    <source>
        <strain evidence="14 15">SBC82</strain>
    </source>
</reference>
<evidence type="ECO:0000256" key="11">
    <source>
        <dbReference type="ARBA" id="ARBA00042639"/>
    </source>
</evidence>
<evidence type="ECO:0000256" key="5">
    <source>
        <dbReference type="ARBA" id="ARBA00022862"/>
    </source>
</evidence>
<dbReference type="NCBIfam" id="NF006960">
    <property type="entry name" value="PRK09437.1"/>
    <property type="match status" value="1"/>
</dbReference>
<keyword evidence="6" id="KW-0560">Oxidoreductase</keyword>
<evidence type="ECO:0000313" key="15">
    <source>
        <dbReference type="Proteomes" id="UP000253606"/>
    </source>
</evidence>
<keyword evidence="5" id="KW-0049">Antioxidant</keyword>
<protein>
    <recommendedName>
        <fullName evidence="3">thioredoxin-dependent peroxiredoxin</fullName>
        <ecNumber evidence="3">1.11.1.24</ecNumber>
    </recommendedName>
    <alternativeName>
        <fullName evidence="9">Thioredoxin peroxidase</fullName>
    </alternativeName>
    <alternativeName>
        <fullName evidence="11">Thioredoxin-dependent peroxiredoxin Bcp</fullName>
    </alternativeName>
</protein>
<dbReference type="OrthoDB" id="9812811at2"/>
<evidence type="ECO:0000256" key="8">
    <source>
        <dbReference type="ARBA" id="ARBA00023284"/>
    </source>
</evidence>
<evidence type="ECO:0000256" key="9">
    <source>
        <dbReference type="ARBA" id="ARBA00032824"/>
    </source>
</evidence>
<dbReference type="GO" id="GO:0034599">
    <property type="term" value="P:cellular response to oxidative stress"/>
    <property type="evidence" value="ECO:0007669"/>
    <property type="project" value="TreeGrafter"/>
</dbReference>
<dbReference type="InterPro" id="IPR000866">
    <property type="entry name" value="AhpC/TSA"/>
</dbReference>
<evidence type="ECO:0000256" key="10">
    <source>
        <dbReference type="ARBA" id="ARBA00038489"/>
    </source>
</evidence>
<dbReference type="GO" id="GO:0005737">
    <property type="term" value="C:cytoplasm"/>
    <property type="evidence" value="ECO:0007669"/>
    <property type="project" value="TreeGrafter"/>
</dbReference>
<evidence type="ECO:0000256" key="6">
    <source>
        <dbReference type="ARBA" id="ARBA00023002"/>
    </source>
</evidence>
<evidence type="ECO:0000256" key="4">
    <source>
        <dbReference type="ARBA" id="ARBA00022559"/>
    </source>
</evidence>
<dbReference type="AlphaFoldDB" id="A0A2Z5FWT1"/>
<sequence length="163" mass="18294">MEPNQKVADFTLQDEQENTVHISDFAGKPVALFFYPKADTPGCTIEACGFRDIFKKIQDAGAVVLGISRDTPKAQKKFKEKYDLPYALLADVDEVVCKQFDVLKEKNMYGKKVIGIERTTFLIGPDQHLIRVFPKVKPEGHAEEVLAAVNEYTRAHQAQAHQG</sequence>
<comment type="similarity">
    <text evidence="10">Belongs to the peroxiredoxin family. BCP/PrxQ subfamily.</text>
</comment>
<dbReference type="InterPro" id="IPR050924">
    <property type="entry name" value="Peroxiredoxin_BCP/PrxQ"/>
</dbReference>
<keyword evidence="4 14" id="KW-0575">Peroxidase</keyword>
<dbReference type="FunFam" id="3.40.30.10:FF:000007">
    <property type="entry name" value="Thioredoxin-dependent thiol peroxidase"/>
    <property type="match status" value="1"/>
</dbReference>
<evidence type="ECO:0000256" key="1">
    <source>
        <dbReference type="ARBA" id="ARBA00003330"/>
    </source>
</evidence>
<dbReference type="PROSITE" id="PS51352">
    <property type="entry name" value="THIOREDOXIN_2"/>
    <property type="match status" value="1"/>
</dbReference>
<gene>
    <name evidence="14" type="ORF">ACPOL_1621</name>
</gene>
<dbReference type="EC" id="1.11.1.24" evidence="3"/>